<dbReference type="GO" id="GO:0005524">
    <property type="term" value="F:ATP binding"/>
    <property type="evidence" value="ECO:0007669"/>
    <property type="project" value="UniProtKB-KW"/>
</dbReference>
<comment type="similarity">
    <text evidence="2">Belongs to the IPP transferase family.</text>
</comment>
<evidence type="ECO:0000313" key="10">
    <source>
        <dbReference type="EMBL" id="SVD38315.1"/>
    </source>
</evidence>
<sequence length="186" mass="20979">MGPTATGKTDLAIYLHKKINSEIISVDSAMVYRGLDIGTAKPNKELLEKIPHRLIDICDPVETYSAARFQQDAYLAINEIYDKGKIPILVGGTGLYFRALEYGLDKLPEANYLVRAKIEEEAETEGWKYMHSKLGKIDAKSAARINQNDTQRIQRALEIFEITGRTLSELTEKSKKKSFPFAIKKI</sequence>
<dbReference type="EMBL" id="UINC01147157">
    <property type="protein sequence ID" value="SVD38315.1"/>
    <property type="molecule type" value="Genomic_DNA"/>
</dbReference>
<dbReference type="AlphaFoldDB" id="A0A382UX46"/>
<evidence type="ECO:0000256" key="3">
    <source>
        <dbReference type="ARBA" id="ARBA00012665"/>
    </source>
</evidence>
<comment type="cofactor">
    <cofactor evidence="1">
        <name>Mg(2+)</name>
        <dbReference type="ChEBI" id="CHEBI:18420"/>
    </cofactor>
</comment>
<keyword evidence="6" id="KW-0547">Nucleotide-binding</keyword>
<name>A0A382UX46_9ZZZZ</name>
<dbReference type="InterPro" id="IPR018022">
    <property type="entry name" value="IPT"/>
</dbReference>
<reference evidence="10" key="1">
    <citation type="submission" date="2018-05" db="EMBL/GenBank/DDBJ databases">
        <authorList>
            <person name="Lanie J.A."/>
            <person name="Ng W.-L."/>
            <person name="Kazmierczak K.M."/>
            <person name="Andrzejewski T.M."/>
            <person name="Davidsen T.M."/>
            <person name="Wayne K.J."/>
            <person name="Tettelin H."/>
            <person name="Glass J.I."/>
            <person name="Rusch D."/>
            <person name="Podicherti R."/>
            <person name="Tsui H.-C.T."/>
            <person name="Winkler M.E."/>
        </authorList>
    </citation>
    <scope>NUCLEOTIDE SEQUENCE</scope>
</reference>
<dbReference type="GO" id="GO:0006400">
    <property type="term" value="P:tRNA modification"/>
    <property type="evidence" value="ECO:0007669"/>
    <property type="project" value="TreeGrafter"/>
</dbReference>
<dbReference type="SUPFAM" id="SSF52540">
    <property type="entry name" value="P-loop containing nucleoside triphosphate hydrolases"/>
    <property type="match status" value="1"/>
</dbReference>
<proteinExistence type="inferred from homology"/>
<evidence type="ECO:0000256" key="5">
    <source>
        <dbReference type="ARBA" id="ARBA00022694"/>
    </source>
</evidence>
<evidence type="ECO:0000256" key="9">
    <source>
        <dbReference type="ARBA" id="ARBA00049563"/>
    </source>
</evidence>
<accession>A0A382UX46</accession>
<feature type="non-terminal residue" evidence="10">
    <location>
        <position position="186"/>
    </location>
</feature>
<organism evidence="10">
    <name type="scientific">marine metagenome</name>
    <dbReference type="NCBI Taxonomy" id="408172"/>
    <lineage>
        <taxon>unclassified sequences</taxon>
        <taxon>metagenomes</taxon>
        <taxon>ecological metagenomes</taxon>
    </lineage>
</organism>
<dbReference type="Gene3D" id="1.10.20.140">
    <property type="match status" value="1"/>
</dbReference>
<dbReference type="Gene3D" id="3.40.50.300">
    <property type="entry name" value="P-loop containing nucleotide triphosphate hydrolases"/>
    <property type="match status" value="1"/>
</dbReference>
<dbReference type="PANTHER" id="PTHR11088:SF60">
    <property type="entry name" value="TRNA DIMETHYLALLYLTRANSFERASE"/>
    <property type="match status" value="1"/>
</dbReference>
<dbReference type="EC" id="2.5.1.75" evidence="3"/>
<protein>
    <recommendedName>
        <fullName evidence="3">tRNA dimethylallyltransferase</fullName>
        <ecNumber evidence="3">2.5.1.75</ecNumber>
    </recommendedName>
</protein>
<keyword evidence="5" id="KW-0819">tRNA processing</keyword>
<dbReference type="GO" id="GO:0052381">
    <property type="term" value="F:tRNA dimethylallyltransferase activity"/>
    <property type="evidence" value="ECO:0007669"/>
    <property type="project" value="UniProtKB-EC"/>
</dbReference>
<evidence type="ECO:0000256" key="1">
    <source>
        <dbReference type="ARBA" id="ARBA00001946"/>
    </source>
</evidence>
<keyword evidence="7" id="KW-0067">ATP-binding</keyword>
<dbReference type="FunFam" id="1.10.20.140:FF:000001">
    <property type="entry name" value="tRNA dimethylallyltransferase"/>
    <property type="match status" value="1"/>
</dbReference>
<dbReference type="NCBIfam" id="TIGR00174">
    <property type="entry name" value="miaA"/>
    <property type="match status" value="1"/>
</dbReference>
<keyword evidence="4" id="KW-0808">Transferase</keyword>
<evidence type="ECO:0000256" key="7">
    <source>
        <dbReference type="ARBA" id="ARBA00022840"/>
    </source>
</evidence>
<dbReference type="Pfam" id="PF01715">
    <property type="entry name" value="IPPT"/>
    <property type="match status" value="1"/>
</dbReference>
<evidence type="ECO:0000256" key="8">
    <source>
        <dbReference type="ARBA" id="ARBA00022842"/>
    </source>
</evidence>
<comment type="catalytic activity">
    <reaction evidence="9">
        <text>adenosine(37) in tRNA + dimethylallyl diphosphate = N(6)-dimethylallyladenosine(37) in tRNA + diphosphate</text>
        <dbReference type="Rhea" id="RHEA:26482"/>
        <dbReference type="Rhea" id="RHEA-COMP:10162"/>
        <dbReference type="Rhea" id="RHEA-COMP:10375"/>
        <dbReference type="ChEBI" id="CHEBI:33019"/>
        <dbReference type="ChEBI" id="CHEBI:57623"/>
        <dbReference type="ChEBI" id="CHEBI:74411"/>
        <dbReference type="ChEBI" id="CHEBI:74415"/>
        <dbReference type="EC" id="2.5.1.75"/>
    </reaction>
</comment>
<dbReference type="InterPro" id="IPR027417">
    <property type="entry name" value="P-loop_NTPase"/>
</dbReference>
<evidence type="ECO:0000256" key="2">
    <source>
        <dbReference type="ARBA" id="ARBA00005842"/>
    </source>
</evidence>
<dbReference type="PANTHER" id="PTHR11088">
    <property type="entry name" value="TRNA DIMETHYLALLYLTRANSFERASE"/>
    <property type="match status" value="1"/>
</dbReference>
<evidence type="ECO:0000256" key="6">
    <source>
        <dbReference type="ARBA" id="ARBA00022741"/>
    </source>
</evidence>
<evidence type="ECO:0000256" key="4">
    <source>
        <dbReference type="ARBA" id="ARBA00022679"/>
    </source>
</evidence>
<gene>
    <name evidence="10" type="ORF">METZ01_LOCUS391169</name>
</gene>
<dbReference type="InterPro" id="IPR039657">
    <property type="entry name" value="Dimethylallyltransferase"/>
</dbReference>
<keyword evidence="8" id="KW-0460">Magnesium</keyword>